<dbReference type="CDD" id="cd17913">
    <property type="entry name" value="DEXQc_Suv3"/>
    <property type="match status" value="1"/>
</dbReference>
<dbReference type="GO" id="GO:0003724">
    <property type="term" value="F:RNA helicase activity"/>
    <property type="evidence" value="ECO:0007669"/>
    <property type="project" value="UniProtKB-EC"/>
</dbReference>
<evidence type="ECO:0000256" key="2">
    <source>
        <dbReference type="ARBA" id="ARBA00008708"/>
    </source>
</evidence>
<dbReference type="PROSITE" id="PS51192">
    <property type="entry name" value="HELICASE_ATP_BIND_1"/>
    <property type="match status" value="1"/>
</dbReference>
<evidence type="ECO:0000256" key="9">
    <source>
        <dbReference type="ARBA" id="ARBA00022946"/>
    </source>
</evidence>
<dbReference type="InterPro" id="IPR050699">
    <property type="entry name" value="RNA-DNA_Helicase"/>
</dbReference>
<dbReference type="SMART" id="SM00487">
    <property type="entry name" value="DEXDc"/>
    <property type="match status" value="1"/>
</dbReference>
<evidence type="ECO:0000313" key="17">
    <source>
        <dbReference type="Proteomes" id="UP000054886"/>
    </source>
</evidence>
<dbReference type="FunFam" id="3.40.50.300:FF:001549">
    <property type="entry name" value="SUV3p ATP-dependent RNA helicase"/>
    <property type="match status" value="1"/>
</dbReference>
<evidence type="ECO:0000259" key="14">
    <source>
        <dbReference type="PROSITE" id="PS51194"/>
    </source>
</evidence>
<keyword evidence="5" id="KW-0378">Hydrolase</keyword>
<evidence type="ECO:0000256" key="5">
    <source>
        <dbReference type="ARBA" id="ARBA00022801"/>
    </source>
</evidence>
<dbReference type="Gene3D" id="3.40.50.300">
    <property type="entry name" value="P-loop containing nucleotide triphosphate hydrolases"/>
    <property type="match status" value="2"/>
</dbReference>
<dbReference type="EC" id="3.6.4.13" evidence="3"/>
<evidence type="ECO:0000256" key="3">
    <source>
        <dbReference type="ARBA" id="ARBA00012552"/>
    </source>
</evidence>
<feature type="domain" description="Helicase ATP-binding" evidence="13">
    <location>
        <begin position="219"/>
        <end position="358"/>
    </location>
</feature>
<dbReference type="EMBL" id="LLZZ01000122">
    <property type="protein sequence ID" value="KTB02942.1"/>
    <property type="molecule type" value="Genomic_DNA"/>
</dbReference>
<dbReference type="FunFam" id="3.40.50.300:FF:000269">
    <property type="entry name" value="ATP-dependent RNA helicase SUPV3L1, mitochondrial"/>
    <property type="match status" value="1"/>
</dbReference>
<organism evidence="15 17">
    <name type="scientific">Candida glabrata</name>
    <name type="common">Yeast</name>
    <name type="synonym">Torulopsis glabrata</name>
    <dbReference type="NCBI Taxonomy" id="5478"/>
    <lineage>
        <taxon>Eukaryota</taxon>
        <taxon>Fungi</taxon>
        <taxon>Dikarya</taxon>
        <taxon>Ascomycota</taxon>
        <taxon>Saccharomycotina</taxon>
        <taxon>Saccharomycetes</taxon>
        <taxon>Saccharomycetales</taxon>
        <taxon>Saccharomycetaceae</taxon>
        <taxon>Nakaseomyces</taxon>
    </lineage>
</organism>
<evidence type="ECO:0000256" key="7">
    <source>
        <dbReference type="ARBA" id="ARBA00022840"/>
    </source>
</evidence>
<dbReference type="VEuPathDB" id="FungiDB:B1J91_L12386g"/>
<dbReference type="Pfam" id="PF22527">
    <property type="entry name" value="DEXQc_Suv3"/>
    <property type="match status" value="1"/>
</dbReference>
<dbReference type="InterPro" id="IPR044774">
    <property type="entry name" value="Suv3_DEXQc"/>
</dbReference>
<accession>A0A0W0CI31</accession>
<evidence type="ECO:0000256" key="4">
    <source>
        <dbReference type="ARBA" id="ARBA00022741"/>
    </source>
</evidence>
<evidence type="ECO:0000256" key="1">
    <source>
        <dbReference type="ARBA" id="ARBA00004173"/>
    </source>
</evidence>
<gene>
    <name evidence="16" type="ORF">AO440_004829</name>
    <name evidence="15" type="ORF">AO440_005061</name>
</gene>
<dbReference type="GO" id="GO:0008859">
    <property type="term" value="F:exoribonuclease II activity"/>
    <property type="evidence" value="ECO:0007669"/>
    <property type="project" value="EnsemblFungi"/>
</dbReference>
<dbReference type="InterPro" id="IPR014001">
    <property type="entry name" value="Helicase_ATP-bd"/>
</dbReference>
<dbReference type="InterPro" id="IPR027417">
    <property type="entry name" value="P-loop_NTPase"/>
</dbReference>
<keyword evidence="10" id="KW-0496">Mitochondrion</keyword>
<proteinExistence type="inferred from homology"/>
<keyword evidence="9" id="KW-0809">Transit peptide</keyword>
<dbReference type="Pfam" id="PF12513">
    <property type="entry name" value="SUV3_C"/>
    <property type="match status" value="1"/>
</dbReference>
<dbReference type="Pfam" id="PF00271">
    <property type="entry name" value="Helicase_C"/>
    <property type="match status" value="1"/>
</dbReference>
<dbReference type="InterPro" id="IPR001650">
    <property type="entry name" value="Helicase_C-like"/>
</dbReference>
<evidence type="ECO:0000256" key="10">
    <source>
        <dbReference type="ARBA" id="ARBA00023128"/>
    </source>
</evidence>
<keyword evidence="8" id="KW-0694">RNA-binding</keyword>
<evidence type="ECO:0000256" key="11">
    <source>
        <dbReference type="ARBA" id="ARBA00047984"/>
    </source>
</evidence>
<dbReference type="FunFam" id="1.20.58.1080:FF:000004">
    <property type="entry name" value="SUV3p ATP-dependent RNA helicase"/>
    <property type="match status" value="1"/>
</dbReference>
<dbReference type="EMBL" id="LLZZ01000146">
    <property type="protein sequence ID" value="KTA99273.1"/>
    <property type="molecule type" value="Genomic_DNA"/>
</dbReference>
<dbReference type="PANTHER" id="PTHR12131">
    <property type="entry name" value="ATP-DEPENDENT RNA AND DNA HELICASE"/>
    <property type="match status" value="1"/>
</dbReference>
<dbReference type="InterPro" id="IPR022192">
    <property type="entry name" value="SUV3_C"/>
</dbReference>
<dbReference type="Gene3D" id="1.20.58.1080">
    <property type="match status" value="1"/>
</dbReference>
<evidence type="ECO:0000259" key="13">
    <source>
        <dbReference type="PROSITE" id="PS51192"/>
    </source>
</evidence>
<keyword evidence="7" id="KW-0067">ATP-binding</keyword>
<dbReference type="SUPFAM" id="SSF52540">
    <property type="entry name" value="P-loop containing nucleoside triphosphate hydrolases"/>
    <property type="match status" value="1"/>
</dbReference>
<keyword evidence="4" id="KW-0547">Nucleotide-binding</keyword>
<protein>
    <recommendedName>
        <fullName evidence="12">ATP-dependent RNA helicase SUV3, mitochondrial</fullName>
        <ecNumber evidence="3">3.6.4.13</ecNumber>
    </recommendedName>
</protein>
<dbReference type="GO" id="GO:0000957">
    <property type="term" value="P:mitochondrial RNA catabolic process"/>
    <property type="evidence" value="ECO:0007669"/>
    <property type="project" value="EnsemblFungi"/>
</dbReference>
<comment type="similarity">
    <text evidence="2">Belongs to the helicase family.</text>
</comment>
<dbReference type="GO" id="GO:0000372">
    <property type="term" value="P:Group I intron splicing"/>
    <property type="evidence" value="ECO:0007669"/>
    <property type="project" value="EnsemblFungi"/>
</dbReference>
<dbReference type="SMART" id="SM00490">
    <property type="entry name" value="HELICc"/>
    <property type="match status" value="1"/>
</dbReference>
<dbReference type="VEuPathDB" id="FungiDB:GWK60_L16357"/>
<comment type="catalytic activity">
    <reaction evidence="11">
        <text>ATP + H2O = ADP + phosphate + H(+)</text>
        <dbReference type="Rhea" id="RHEA:13065"/>
        <dbReference type="ChEBI" id="CHEBI:15377"/>
        <dbReference type="ChEBI" id="CHEBI:15378"/>
        <dbReference type="ChEBI" id="CHEBI:30616"/>
        <dbReference type="ChEBI" id="CHEBI:43474"/>
        <dbReference type="ChEBI" id="CHEBI:456216"/>
        <dbReference type="EC" id="3.6.4.13"/>
    </reaction>
</comment>
<dbReference type="VEuPathDB" id="FungiDB:CAGL0L12386g"/>
<dbReference type="CDD" id="cd18805">
    <property type="entry name" value="SF2_C_suv3"/>
    <property type="match status" value="1"/>
</dbReference>
<dbReference type="PANTHER" id="PTHR12131:SF1">
    <property type="entry name" value="ATP-DEPENDENT RNA HELICASE SUPV3L1, MITOCHONDRIAL-RELATED"/>
    <property type="match status" value="1"/>
</dbReference>
<dbReference type="AlphaFoldDB" id="A0A0W0CI31"/>
<dbReference type="PROSITE" id="PS51194">
    <property type="entry name" value="HELICASE_CTER"/>
    <property type="match status" value="1"/>
</dbReference>
<evidence type="ECO:0000256" key="12">
    <source>
        <dbReference type="ARBA" id="ARBA00071444"/>
    </source>
</evidence>
<evidence type="ECO:0000313" key="16">
    <source>
        <dbReference type="EMBL" id="KTB02942.1"/>
    </source>
</evidence>
<dbReference type="GO" id="GO:0000965">
    <property type="term" value="P:mitochondrial RNA 3'-end processing"/>
    <property type="evidence" value="ECO:0007669"/>
    <property type="project" value="TreeGrafter"/>
</dbReference>
<comment type="subcellular location">
    <subcellularLocation>
        <location evidence="1">Mitochondrion</location>
    </subcellularLocation>
</comment>
<sequence length="724" mass="83296">MLPNTLRHRFHYRNIFGALNRRSISSYGLFENNQWLIRKPQLKYLNAKERKNLDTFKLNIDPEKRKCIYTTDKEFKKNLENALAHVYSTQIENSAPDQVEFRKVAWLRLKDMLYNQLLDKNLPAKINGFDPGLMETISPTQPQHIIPHLVKMNKIDQLIWKKITGKTEGVTKYEQFQYLLSSYYNCILNQEIIPSMLNTGTDDSVHSVDFSNPAEWFPEARKIRRHIIMHVGPTNSGKTFRSLQKLKTADRGYYAGPLRLLAREVYEKFKHENVRCNLLTGEEVIKDLDEMGNEANLTSGTIEMIPLNQNFDVVVLDEIQMMADLDRGWAWTNALLGAKAKEVHCCGEASTIPLIKKIVEMTGDKLTINEYERMGKLVVEEEALTKGYHSLKKGDCVVAFSKKAILDLKLEIEKKTELKAAVIYGSLPPETRVKQANLFNSGEFDILIASDAIGMGLNLSIDRVVFTTSKKFDGRDMVDMTSSAIKQIGGRAGRFKQNIHDNGELPVGYITAVKPNVLKAVREAINAPIEYLTSATTWPTDEICTHVMTRFMPGTTCKTLLETIAADIEQSSNKLFQICDLKARMSAIEIIDSMEDITFSDKLRLSNAPLKDFPLVKAAFKKFCDTIARGHTRGLLSYRFPFDILNLKYIYTEKHGLEEYEALYNIIMLFFWLSNRYPNYFIDQESASELKNFCEMIIFEKIDHLKRNPYIRKKFISPYLKRRR</sequence>
<evidence type="ECO:0000313" key="15">
    <source>
        <dbReference type="EMBL" id="KTA99273.1"/>
    </source>
</evidence>
<dbReference type="GO" id="GO:0005524">
    <property type="term" value="F:ATP binding"/>
    <property type="evidence" value="ECO:0007669"/>
    <property type="project" value="UniProtKB-KW"/>
</dbReference>
<dbReference type="Gene3D" id="1.20.272.40">
    <property type="match status" value="1"/>
</dbReference>
<dbReference type="GO" id="GO:0006264">
    <property type="term" value="P:mitochondrial DNA replication"/>
    <property type="evidence" value="ECO:0007669"/>
    <property type="project" value="EnsemblFungi"/>
</dbReference>
<dbReference type="Proteomes" id="UP000054886">
    <property type="component" value="Unassembled WGS sequence"/>
</dbReference>
<name>A0A0W0CI31_CANGB</name>
<dbReference type="GO" id="GO:0003723">
    <property type="term" value="F:RNA binding"/>
    <property type="evidence" value="ECO:0007669"/>
    <property type="project" value="UniProtKB-KW"/>
</dbReference>
<keyword evidence="6 15" id="KW-0347">Helicase</keyword>
<feature type="domain" description="Helicase C-terminal" evidence="14">
    <location>
        <begin position="383"/>
        <end position="540"/>
    </location>
</feature>
<evidence type="ECO:0000256" key="6">
    <source>
        <dbReference type="ARBA" id="ARBA00022806"/>
    </source>
</evidence>
<dbReference type="InterPro" id="IPR055206">
    <property type="entry name" value="DEXQc_SUV3"/>
</dbReference>
<dbReference type="VEuPathDB" id="FungiDB:GVI51_L12331"/>
<evidence type="ECO:0000256" key="8">
    <source>
        <dbReference type="ARBA" id="ARBA00022884"/>
    </source>
</evidence>
<dbReference type="GO" id="GO:0045025">
    <property type="term" value="C:mitochondrial degradosome"/>
    <property type="evidence" value="ECO:0007669"/>
    <property type="project" value="EnsemblFungi"/>
</dbReference>
<reference evidence="15 17" key="1">
    <citation type="submission" date="2015-10" db="EMBL/GenBank/DDBJ databases">
        <title>Draft genomes sequences of Candida glabrata isolates 1A, 1B, 2A, 2B, 3A and 3B.</title>
        <authorList>
            <person name="Haavelsrud O.E."/>
            <person name="Gaustad P."/>
        </authorList>
    </citation>
    <scope>NUCLEOTIDE SEQUENCE [LARGE SCALE GENOMIC DNA]</scope>
    <source>
        <strain evidence="15">910700640</strain>
    </source>
</reference>
<comment type="caution">
    <text evidence="15">The sequence shown here is derived from an EMBL/GenBank/DDBJ whole genome shotgun (WGS) entry which is preliminary data.</text>
</comment>